<sequence length="599" mass="68901">MGDIFVDSLRNFLQQTGYEDVDSIDLIYYEEAPEDCGISSIFEFLSSQITEDNFMRKDHLEVAEKLKGENVFLDEAKTNKKLIYASQLDALPPITEVDIDCCKSELFELKKQSEVLQNLKDCLNIEFEELKKTSEVIEQRKLKCDTNLNKTLNQCTELYARYDSIHETANQSFKLHKNSLKDISLNKKLKKDFLFQVCDNASLRMNSTVLKKSLLKLARKIGFSTQASDLNSSFLSNSFSLEAYNRIFNTQESNFIDEFEKNKLELKLFCVKLQQAAHLKTTKLIEKDSFSTELELLRKMNSDIEGGSLQLAALKEDMEDIAEDASEFPGGWGDENCADELTSAVDVVCAEWMKSQMLQHLLSRLEQRAVRRERLLEQLDAFTNLLQTRLVFDDMLWMLLVCEKNCITSFIQAYKSTMHQSSKELAGFKQRMKIMEKMLENNSIEQPEENVGCIGQILSNEDSDKSRINKVISAIDDSIKLFDGIGSKFLCHMSKLSKVLDNRYKEISSFNKFIHSESGNFLSDDDDIGNIQNRISQLVENIEIVSKLVDDKEKYFESKPFEKDYTLAWALFLTNKEKLKGIVEEIEREARHMRGGSIT</sequence>
<keyword evidence="1" id="KW-0175">Coiled coil</keyword>
<name>A0A482WNM2_LAOST</name>
<reference evidence="2 3" key="1">
    <citation type="journal article" date="2017" name="Gigascience">
        <title>Genome sequence of the small brown planthopper, Laodelphax striatellus.</title>
        <authorList>
            <person name="Zhu J."/>
            <person name="Jiang F."/>
            <person name="Wang X."/>
            <person name="Yang P."/>
            <person name="Bao Y."/>
            <person name="Zhao W."/>
            <person name="Wang W."/>
            <person name="Lu H."/>
            <person name="Wang Q."/>
            <person name="Cui N."/>
            <person name="Li J."/>
            <person name="Chen X."/>
            <person name="Luo L."/>
            <person name="Yu J."/>
            <person name="Kang L."/>
            <person name="Cui F."/>
        </authorList>
    </citation>
    <scope>NUCLEOTIDE SEQUENCE [LARGE SCALE GENOMIC DNA]</scope>
    <source>
        <strain evidence="2">Lst14</strain>
    </source>
</reference>
<comment type="caution">
    <text evidence="2">The sequence shown here is derived from an EMBL/GenBank/DDBJ whole genome shotgun (WGS) entry which is preliminary data.</text>
</comment>
<evidence type="ECO:0008006" key="4">
    <source>
        <dbReference type="Google" id="ProtNLM"/>
    </source>
</evidence>
<dbReference type="STRING" id="195883.A0A482WNM2"/>
<dbReference type="Proteomes" id="UP000291343">
    <property type="component" value="Unassembled WGS sequence"/>
</dbReference>
<gene>
    <name evidence="2" type="ORF">LSTR_LSTR009685</name>
</gene>
<keyword evidence="3" id="KW-1185">Reference proteome</keyword>
<accession>A0A482WNM2</accession>
<proteinExistence type="predicted"/>
<evidence type="ECO:0000313" key="3">
    <source>
        <dbReference type="Proteomes" id="UP000291343"/>
    </source>
</evidence>
<evidence type="ECO:0000313" key="2">
    <source>
        <dbReference type="EMBL" id="RZF35093.1"/>
    </source>
</evidence>
<dbReference type="InParanoid" id="A0A482WNM2"/>
<dbReference type="AlphaFoldDB" id="A0A482WNM2"/>
<dbReference type="SMR" id="A0A482WNM2"/>
<evidence type="ECO:0000256" key="1">
    <source>
        <dbReference type="SAM" id="Coils"/>
    </source>
</evidence>
<dbReference type="EMBL" id="QKKF02029694">
    <property type="protein sequence ID" value="RZF35093.1"/>
    <property type="molecule type" value="Genomic_DNA"/>
</dbReference>
<feature type="coiled-coil region" evidence="1">
    <location>
        <begin position="113"/>
        <end position="140"/>
    </location>
</feature>
<organism evidence="2 3">
    <name type="scientific">Laodelphax striatellus</name>
    <name type="common">Small brown planthopper</name>
    <name type="synonym">Delphax striatella</name>
    <dbReference type="NCBI Taxonomy" id="195883"/>
    <lineage>
        <taxon>Eukaryota</taxon>
        <taxon>Metazoa</taxon>
        <taxon>Ecdysozoa</taxon>
        <taxon>Arthropoda</taxon>
        <taxon>Hexapoda</taxon>
        <taxon>Insecta</taxon>
        <taxon>Pterygota</taxon>
        <taxon>Neoptera</taxon>
        <taxon>Paraneoptera</taxon>
        <taxon>Hemiptera</taxon>
        <taxon>Auchenorrhyncha</taxon>
        <taxon>Fulgoroidea</taxon>
        <taxon>Delphacidae</taxon>
        <taxon>Criomorphinae</taxon>
        <taxon>Laodelphax</taxon>
    </lineage>
</organism>
<dbReference type="OrthoDB" id="8187957at2759"/>
<protein>
    <recommendedName>
        <fullName evidence="4">HAUS augmin-like complex subunit 3 N-terminal domain-containing protein</fullName>
    </recommendedName>
</protein>